<keyword evidence="4" id="KW-0819">tRNA processing</keyword>
<sequence length="366" mass="40898">MAARRQVTEPSMTLRSTANPCRSDPSVNIIYLRGLLETLCESLFHMTPGRLFLNISSDRDRAGQALTKADDLVLLLTGGGKRHLLRLQPGRLFHSNLGKVQHDELIDLPYGTTVYSHLGHSMLLLEPSLDDLMTRIKRNTQIVFPKDAAMIVRRLNLRAGSRVVEAGTGSGALTIALAWAVAPGGRVFSYEIREEHLQAARSNLEKMGLLKYVELHSASILEGFEQEGVDALVLDLRTPWIFLEQAHRALRPGGFFAALVPTTNQVSDLLQGLEKTGFADIAVEEVLVRAYKPVPERLRPDDTMVGHTVFVISARPIVDPEDPGRWLSEERKRFEARKVLEERVAEEESKRASQPSEKRHARPKLP</sequence>
<dbReference type="GO" id="GO:0031515">
    <property type="term" value="C:tRNA (m1A) methyltransferase complex"/>
    <property type="evidence" value="ECO:0007669"/>
    <property type="project" value="InterPro"/>
</dbReference>
<keyword evidence="3" id="KW-0949">S-adenosyl-L-methionine</keyword>
<dbReference type="PANTHER" id="PTHR12133">
    <property type="entry name" value="TRNA (ADENINE(58)-N(1))-METHYLTRANSFERASE"/>
    <property type="match status" value="1"/>
</dbReference>
<evidence type="ECO:0000256" key="4">
    <source>
        <dbReference type="ARBA" id="ARBA00022694"/>
    </source>
</evidence>
<evidence type="ECO:0000313" key="7">
    <source>
        <dbReference type="EMBL" id="MYC95449.1"/>
    </source>
</evidence>
<evidence type="ECO:0000256" key="2">
    <source>
        <dbReference type="ARBA" id="ARBA00022679"/>
    </source>
</evidence>
<evidence type="ECO:0000256" key="3">
    <source>
        <dbReference type="ARBA" id="ARBA00022691"/>
    </source>
</evidence>
<dbReference type="CDD" id="cd02440">
    <property type="entry name" value="AdoMet_MTases"/>
    <property type="match status" value="1"/>
</dbReference>
<dbReference type="Pfam" id="PF14801">
    <property type="entry name" value="TrmI-like_N"/>
    <property type="match status" value="1"/>
</dbReference>
<dbReference type="InterPro" id="IPR014816">
    <property type="entry name" value="tRNA_MeTrfase_Gcd14"/>
</dbReference>
<organism evidence="7">
    <name type="scientific">Caldilineaceae bacterium SB0661_bin_32</name>
    <dbReference type="NCBI Taxonomy" id="2605255"/>
    <lineage>
        <taxon>Bacteria</taxon>
        <taxon>Bacillati</taxon>
        <taxon>Chloroflexota</taxon>
        <taxon>Caldilineae</taxon>
        <taxon>Caldilineales</taxon>
        <taxon>Caldilineaceae</taxon>
    </lineage>
</organism>
<feature type="compositionally biased region" description="Basic and acidic residues" evidence="5">
    <location>
        <begin position="342"/>
        <end position="351"/>
    </location>
</feature>
<reference evidence="7" key="1">
    <citation type="submission" date="2019-09" db="EMBL/GenBank/DDBJ databases">
        <title>Characterisation of the sponge microbiome using genome-centric metagenomics.</title>
        <authorList>
            <person name="Engelberts J.P."/>
            <person name="Robbins S.J."/>
            <person name="De Goeij J.M."/>
            <person name="Aranda M."/>
            <person name="Bell S.C."/>
            <person name="Webster N.S."/>
        </authorList>
    </citation>
    <scope>NUCLEOTIDE SEQUENCE</scope>
    <source>
        <strain evidence="7">SB0661_bin_32</strain>
    </source>
</reference>
<keyword evidence="2 7" id="KW-0808">Transferase</keyword>
<protein>
    <submittedName>
        <fullName evidence="7">tRNA (Adenine-N1)-methyltransferase</fullName>
    </submittedName>
</protein>
<dbReference type="AlphaFoldDB" id="A0A6B1D795"/>
<evidence type="ECO:0000259" key="6">
    <source>
        <dbReference type="Pfam" id="PF08704"/>
    </source>
</evidence>
<dbReference type="GO" id="GO:0030488">
    <property type="term" value="P:tRNA methylation"/>
    <property type="evidence" value="ECO:0007669"/>
    <property type="project" value="InterPro"/>
</dbReference>
<dbReference type="PANTHER" id="PTHR12133:SF1">
    <property type="entry name" value="TRNA (ADENINE(58)-N(1))-METHYLTRANSFERASE, MITOCHONDRIAL"/>
    <property type="match status" value="1"/>
</dbReference>
<evidence type="ECO:0000256" key="5">
    <source>
        <dbReference type="SAM" id="MobiDB-lite"/>
    </source>
</evidence>
<dbReference type="SUPFAM" id="SSF53335">
    <property type="entry name" value="S-adenosyl-L-methionine-dependent methyltransferases"/>
    <property type="match status" value="1"/>
</dbReference>
<dbReference type="GO" id="GO:0160107">
    <property type="term" value="F:tRNA (adenine(58)-N1)-methyltransferase activity"/>
    <property type="evidence" value="ECO:0007669"/>
    <property type="project" value="InterPro"/>
</dbReference>
<gene>
    <name evidence="7" type="ORF">F4X14_10805</name>
</gene>
<accession>A0A6B1D795</accession>
<comment type="caution">
    <text evidence="7">The sequence shown here is derived from an EMBL/GenBank/DDBJ whole genome shotgun (WGS) entry which is preliminary data.</text>
</comment>
<feature type="region of interest" description="Disordered" evidence="5">
    <location>
        <begin position="342"/>
        <end position="366"/>
    </location>
</feature>
<feature type="domain" description="tRNA (adenine(58)-N(1))-methyltransferase catalytic subunit TRM61 C-terminal" evidence="6">
    <location>
        <begin position="135"/>
        <end position="294"/>
    </location>
</feature>
<proteinExistence type="predicted"/>
<dbReference type="Gene3D" id="3.10.330.20">
    <property type="match status" value="1"/>
</dbReference>
<dbReference type="EMBL" id="VXMH01000055">
    <property type="protein sequence ID" value="MYC95449.1"/>
    <property type="molecule type" value="Genomic_DNA"/>
</dbReference>
<evidence type="ECO:0000256" key="1">
    <source>
        <dbReference type="ARBA" id="ARBA00022603"/>
    </source>
</evidence>
<name>A0A6B1D795_9CHLR</name>
<dbReference type="InterPro" id="IPR029063">
    <property type="entry name" value="SAM-dependent_MTases_sf"/>
</dbReference>
<dbReference type="Pfam" id="PF08704">
    <property type="entry name" value="GCD14"/>
    <property type="match status" value="1"/>
</dbReference>
<dbReference type="PROSITE" id="PS51620">
    <property type="entry name" value="SAM_TRM61"/>
    <property type="match status" value="1"/>
</dbReference>
<dbReference type="InterPro" id="IPR049470">
    <property type="entry name" value="TRM61_C"/>
</dbReference>
<dbReference type="Gene3D" id="3.40.50.150">
    <property type="entry name" value="Vaccinia Virus protein VP39"/>
    <property type="match status" value="1"/>
</dbReference>
<keyword evidence="1 7" id="KW-0489">Methyltransferase</keyword>